<gene>
    <name evidence="1" type="ORF">B7463_g60</name>
</gene>
<name>A0A3E2HSR1_SCYLI</name>
<proteinExistence type="predicted"/>
<protein>
    <submittedName>
        <fullName evidence="1">Uncharacterized protein</fullName>
    </submittedName>
</protein>
<dbReference type="SUPFAM" id="SSF160104">
    <property type="entry name" value="Acetoacetate decarboxylase-like"/>
    <property type="match status" value="1"/>
</dbReference>
<dbReference type="PANTHER" id="PTHR40518:SF1">
    <property type="entry name" value="ACETOACETATE DECARBOXYLASE"/>
    <property type="match status" value="1"/>
</dbReference>
<dbReference type="Gene3D" id="2.40.400.10">
    <property type="entry name" value="Acetoacetate decarboxylase-like"/>
    <property type="match status" value="1"/>
</dbReference>
<reference evidence="1 2" key="1">
    <citation type="submission" date="2018-05" db="EMBL/GenBank/DDBJ databases">
        <title>Draft genome sequence of Scytalidium lignicola DSM 105466, a ubiquitous saprotrophic fungus.</title>
        <authorList>
            <person name="Buettner E."/>
            <person name="Gebauer A.M."/>
            <person name="Hofrichter M."/>
            <person name="Liers C."/>
            <person name="Kellner H."/>
        </authorList>
    </citation>
    <scope>NUCLEOTIDE SEQUENCE [LARGE SCALE GENOMIC DNA]</scope>
    <source>
        <strain evidence="1 2">DSM 105466</strain>
    </source>
</reference>
<sequence>MSSSSTSPSIEVAPGPWKLKATTYTFFTFRTAKQAQMLPPSFLFSPLERASDFAKGEALGGLGMVQVIRYSESPVGPYDELLVVPGKYEYEASVPDKKDGMKTERRSNLRLTRIYVSTRESCYNGRKNWNIPKHLARFSFKTLPDNSVHISIHPYDTGSSPNEVAPAAIPFFSAVYKPIRYSPNFAMSTRWLSFLGIDGHLVQPPLPAGEGGGHQGELPSTERWCKSLPLEYSSKTSVGWWDFRRPKGNEEDALLQNEDAIASTEQSSEYENWWPGIGGWRLGTKMEDTVIEFDVGEFWP</sequence>
<feature type="non-terminal residue" evidence="1">
    <location>
        <position position="300"/>
    </location>
</feature>
<dbReference type="AlphaFoldDB" id="A0A3E2HSR1"/>
<dbReference type="InterPro" id="IPR023375">
    <property type="entry name" value="ADC_dom_sf"/>
</dbReference>
<dbReference type="OrthoDB" id="9970474at2759"/>
<evidence type="ECO:0000313" key="2">
    <source>
        <dbReference type="Proteomes" id="UP000258309"/>
    </source>
</evidence>
<dbReference type="OMA" id="GTDQWCS"/>
<evidence type="ECO:0000313" key="1">
    <source>
        <dbReference type="EMBL" id="RFU36332.1"/>
    </source>
</evidence>
<feature type="non-terminal residue" evidence="1">
    <location>
        <position position="1"/>
    </location>
</feature>
<accession>A0A3E2HSR1</accession>
<keyword evidence="2" id="KW-1185">Reference proteome</keyword>
<organism evidence="1 2">
    <name type="scientific">Scytalidium lignicola</name>
    <name type="common">Hyphomycete</name>
    <dbReference type="NCBI Taxonomy" id="5539"/>
    <lineage>
        <taxon>Eukaryota</taxon>
        <taxon>Fungi</taxon>
        <taxon>Dikarya</taxon>
        <taxon>Ascomycota</taxon>
        <taxon>Pezizomycotina</taxon>
        <taxon>Leotiomycetes</taxon>
        <taxon>Leotiomycetes incertae sedis</taxon>
        <taxon>Scytalidium</taxon>
    </lineage>
</organism>
<comment type="caution">
    <text evidence="1">The sequence shown here is derived from an EMBL/GenBank/DDBJ whole genome shotgun (WGS) entry which is preliminary data.</text>
</comment>
<dbReference type="EMBL" id="NCSJ02000001">
    <property type="protein sequence ID" value="RFU36332.1"/>
    <property type="molecule type" value="Genomic_DNA"/>
</dbReference>
<dbReference type="PANTHER" id="PTHR40518">
    <property type="entry name" value="ACETOACETATE DECARBOXYLASE"/>
    <property type="match status" value="1"/>
</dbReference>
<dbReference type="Proteomes" id="UP000258309">
    <property type="component" value="Unassembled WGS sequence"/>
</dbReference>